<keyword evidence="3" id="KW-0998">Cell outer membrane</keyword>
<evidence type="ECO:0000259" key="7">
    <source>
        <dbReference type="Pfam" id="PF07715"/>
    </source>
</evidence>
<dbReference type="Gene3D" id="2.40.170.20">
    <property type="entry name" value="TonB-dependent receptor, beta-barrel domain"/>
    <property type="match status" value="1"/>
</dbReference>
<dbReference type="InterPro" id="IPR000531">
    <property type="entry name" value="Beta-barrel_TonB"/>
</dbReference>
<keyword evidence="8" id="KW-0675">Receptor</keyword>
<comment type="similarity">
    <text evidence="4">Belongs to the TonB-dependent receptor family.</text>
</comment>
<reference evidence="8" key="1">
    <citation type="submission" date="2016-03" db="EMBL/GenBank/DDBJ databases">
        <authorList>
            <person name="Ploux O."/>
        </authorList>
    </citation>
    <scope>NUCLEOTIDE SEQUENCE</scope>
    <source>
        <strain evidence="8">UC10</strain>
    </source>
</reference>
<dbReference type="Pfam" id="PF07715">
    <property type="entry name" value="Plug"/>
    <property type="match status" value="1"/>
</dbReference>
<dbReference type="InterPro" id="IPR012910">
    <property type="entry name" value="Plug_dom"/>
</dbReference>
<sequence length="1125" mass="121535">MRLKGFAICRERMLRSASLPVVAAGLLMASPALAQDALPADDSAAAGDEIVVVGVRAALQDAQDRKRDALTVVDSITATDIGAFPDNSVASALQRVPGITVSRLQSTDDSTHPSGEPAGVLIRGLTFVRTEINGRDSFSADSYRGLNFNDISPELMSRVDAYKNQTADMIEGGIAGTVDLRTRLPLDEKGLVVAANAKATYGDRSDKWNGEFSVLVSKTFDTDIGRFGLMADYARSHLVTRTESVIMDKIRTYCSAGAVDAEGNGIVNPDGSVACTANPFGGTGWAFLPDGIRYSQVDYDRTREGIALAGQYESPTGDVRATVQFIKSSYDNAWLENVSHAKLEGTYYGTPAFNPVGSTILRTPTGNAGFTFGPDGMLRSAQLSQGYGSWRGSFGSEAEMIDTGSAVPGLPFVNYCGPGSACAVPDRNGLYFENEARNFDHRESTRDLSANIQWDVTDRFKLNFDAQWIKARTTNDDILVATASAADYEYSVNKDGTPNIELLPGTNINYADGGLANPHNYWMPFIQAHLEDNDAEELALKADAEYDFDGNDWIDSLKVGVRYTDRNQNVRYSTFNWTPIAAPWNCNGPGFNVDSTSAAPYPAGCGARPGFNGYGEGLFEPVSLGGSFYNGGVFDNGELVYLSRDALRDRDRLVDGLRGSNVSPPILPGWTPICDRIEATVGCFTPSEVMEVTEKTKAAYARLGFGGDNAMLGGMNVRGNIGVRVVRTDIDSVGNVGFPQASIFTPVLNRPCGTPLPPGDVVNPACFLTPEILAFANGAAVPNNLKADYTTVLPSFNVRLGLDDSNFIRFAYSRAMARPDFGLLRNFVAIQTPSFDASADSPNIVRDGAGNITGYNFTFRAESGFAGLKPILADQFDLTFEHYAGSTSFHADIFYKKLRNTVAYGEFERVFTNNGAEQTVLMRGPRNVKDGGELYGFETGFQTFFDFLPGLLSGLGTQANYTHVRQSGISNSNLVTQGALDGGGTGGFGAGLDVSGGRGVVMDSHRLAGISKHTFNLVGLYEKGPVAFRVAYNWRSRFLTNNLDCCIGLPVFQKSVGFLDASLRISPTPWLELSVEGQNLLNTTTVYQQQIFGDTPLTPGAKPVYRDANWGRVDRRFQFGARVKF</sequence>
<organism evidence="8">
    <name type="scientific">uncultured Sphingopyxis sp</name>
    <dbReference type="NCBI Taxonomy" id="310581"/>
    <lineage>
        <taxon>Bacteria</taxon>
        <taxon>Pseudomonadati</taxon>
        <taxon>Pseudomonadota</taxon>
        <taxon>Alphaproteobacteria</taxon>
        <taxon>Sphingomonadales</taxon>
        <taxon>Sphingomonadaceae</taxon>
        <taxon>Sphingopyxis</taxon>
        <taxon>environmental samples</taxon>
    </lineage>
</organism>
<accession>A0A1Y5PZ89</accession>
<keyword evidence="2 4" id="KW-0472">Membrane</keyword>
<dbReference type="EMBL" id="LT598653">
    <property type="protein sequence ID" value="SBV34006.1"/>
    <property type="molecule type" value="Genomic_DNA"/>
</dbReference>
<dbReference type="SUPFAM" id="SSF56935">
    <property type="entry name" value="Porins"/>
    <property type="match status" value="1"/>
</dbReference>
<evidence type="ECO:0000256" key="3">
    <source>
        <dbReference type="ARBA" id="ARBA00023237"/>
    </source>
</evidence>
<feature type="domain" description="TonB-dependent receptor plug" evidence="7">
    <location>
        <begin position="66"/>
        <end position="177"/>
    </location>
</feature>
<evidence type="ECO:0000256" key="4">
    <source>
        <dbReference type="RuleBase" id="RU003357"/>
    </source>
</evidence>
<proteinExistence type="inferred from homology"/>
<keyword evidence="5" id="KW-0732">Signal</keyword>
<evidence type="ECO:0000256" key="1">
    <source>
        <dbReference type="ARBA" id="ARBA00004442"/>
    </source>
</evidence>
<feature type="domain" description="TonB-dependent receptor-like beta-barrel" evidence="6">
    <location>
        <begin position="487"/>
        <end position="1080"/>
    </location>
</feature>
<feature type="signal peptide" evidence="5">
    <location>
        <begin position="1"/>
        <end position="34"/>
    </location>
</feature>
<name>A0A1Y5PZ89_9SPHN</name>
<gene>
    <name evidence="8" type="ORF">SPPYR_2886</name>
</gene>
<evidence type="ECO:0000256" key="5">
    <source>
        <dbReference type="SAM" id="SignalP"/>
    </source>
</evidence>
<dbReference type="Gene3D" id="2.170.130.10">
    <property type="entry name" value="TonB-dependent receptor, plug domain"/>
    <property type="match status" value="1"/>
</dbReference>
<dbReference type="KEGG" id="sphu:SPPYR_2886"/>
<dbReference type="InterPro" id="IPR037066">
    <property type="entry name" value="Plug_dom_sf"/>
</dbReference>
<protein>
    <submittedName>
        <fullName evidence="8">TonB-dependent receptor</fullName>
    </submittedName>
</protein>
<feature type="chain" id="PRO_5011009376" evidence="5">
    <location>
        <begin position="35"/>
        <end position="1125"/>
    </location>
</feature>
<dbReference type="InterPro" id="IPR036942">
    <property type="entry name" value="Beta-barrel_TonB_sf"/>
</dbReference>
<comment type="subcellular location">
    <subcellularLocation>
        <location evidence="1 4">Cell outer membrane</location>
    </subcellularLocation>
</comment>
<evidence type="ECO:0000313" key="8">
    <source>
        <dbReference type="EMBL" id="SBV34006.1"/>
    </source>
</evidence>
<dbReference type="AlphaFoldDB" id="A0A1Y5PZ89"/>
<dbReference type="PANTHER" id="PTHR40980">
    <property type="entry name" value="PLUG DOMAIN-CONTAINING PROTEIN"/>
    <property type="match status" value="1"/>
</dbReference>
<evidence type="ECO:0000256" key="2">
    <source>
        <dbReference type="ARBA" id="ARBA00023136"/>
    </source>
</evidence>
<dbReference type="Pfam" id="PF00593">
    <property type="entry name" value="TonB_dep_Rec_b-barrel"/>
    <property type="match status" value="1"/>
</dbReference>
<keyword evidence="4" id="KW-0798">TonB box</keyword>
<dbReference type="NCBIfam" id="TIGR01782">
    <property type="entry name" value="TonB-Xanth-Caul"/>
    <property type="match status" value="1"/>
</dbReference>
<dbReference type="PANTHER" id="PTHR40980:SF3">
    <property type="entry name" value="TONB-DEPENDENT RECEPTOR-LIKE BETA-BARREL DOMAIN-CONTAINING PROTEIN"/>
    <property type="match status" value="1"/>
</dbReference>
<evidence type="ECO:0000259" key="6">
    <source>
        <dbReference type="Pfam" id="PF00593"/>
    </source>
</evidence>
<dbReference type="InterPro" id="IPR010104">
    <property type="entry name" value="TonB_rcpt_bac"/>
</dbReference>
<dbReference type="GO" id="GO:0009279">
    <property type="term" value="C:cell outer membrane"/>
    <property type="evidence" value="ECO:0007669"/>
    <property type="project" value="UniProtKB-SubCell"/>
</dbReference>